<dbReference type="Proteomes" id="UP000258309">
    <property type="component" value="Unassembled WGS sequence"/>
</dbReference>
<gene>
    <name evidence="1" type="ORF">B7463_g12147</name>
</gene>
<accession>A0A3E2GTW9</accession>
<proteinExistence type="predicted"/>
<organism evidence="1 2">
    <name type="scientific">Scytalidium lignicola</name>
    <name type="common">Hyphomycete</name>
    <dbReference type="NCBI Taxonomy" id="5539"/>
    <lineage>
        <taxon>Eukaryota</taxon>
        <taxon>Fungi</taxon>
        <taxon>Dikarya</taxon>
        <taxon>Ascomycota</taxon>
        <taxon>Pezizomycotina</taxon>
        <taxon>Leotiomycetes</taxon>
        <taxon>Leotiomycetes incertae sedis</taxon>
        <taxon>Scytalidium</taxon>
    </lineage>
</organism>
<dbReference type="AlphaFoldDB" id="A0A3E2GTW9"/>
<feature type="non-terminal residue" evidence="1">
    <location>
        <position position="1"/>
    </location>
</feature>
<evidence type="ECO:0000313" key="1">
    <source>
        <dbReference type="EMBL" id="RFU24193.1"/>
    </source>
</evidence>
<name>A0A3E2GTW9_SCYLI</name>
<feature type="non-terminal residue" evidence="1">
    <location>
        <position position="241"/>
    </location>
</feature>
<dbReference type="EMBL" id="NCSJ02000490">
    <property type="protein sequence ID" value="RFU24193.1"/>
    <property type="molecule type" value="Genomic_DNA"/>
</dbReference>
<comment type="caution">
    <text evidence="1">The sequence shown here is derived from an EMBL/GenBank/DDBJ whole genome shotgun (WGS) entry which is preliminary data.</text>
</comment>
<sequence>MWRLHVNCLSNQAAEPLLPYRTLRTWSPTIVSDGDVALWKGDTYQTTEKQVLAQKLLKALAKLQFFLTRSCSSDDILSMCPLLVDLAGGERVANSVLRGHVANLKHRSKLSAVKLWSELEKHQNNGTRVEDMWGVDSALVLFGPVSSAVDINYVAGAGKNTSVGRWASSLYYDYVRNMKAGLDLAFMDGGPSRLLNAGIIRPSGQDVPCTAQLVVSTRSSRAALSIVSQPPSTPFVAPEVE</sequence>
<reference evidence="1 2" key="1">
    <citation type="submission" date="2018-05" db="EMBL/GenBank/DDBJ databases">
        <title>Draft genome sequence of Scytalidium lignicola DSM 105466, a ubiquitous saprotrophic fungus.</title>
        <authorList>
            <person name="Buettner E."/>
            <person name="Gebauer A.M."/>
            <person name="Hofrichter M."/>
            <person name="Liers C."/>
            <person name="Kellner H."/>
        </authorList>
    </citation>
    <scope>NUCLEOTIDE SEQUENCE [LARGE SCALE GENOMIC DNA]</scope>
    <source>
        <strain evidence="1 2">DSM 105466</strain>
    </source>
</reference>
<evidence type="ECO:0000313" key="2">
    <source>
        <dbReference type="Proteomes" id="UP000258309"/>
    </source>
</evidence>
<keyword evidence="2" id="KW-1185">Reference proteome</keyword>
<protein>
    <submittedName>
        <fullName evidence="1">Uncharacterized protein</fullName>
    </submittedName>
</protein>